<dbReference type="KEGG" id="chiz:HQ393_08110"/>
<feature type="transmembrane region" description="Helical" evidence="1">
    <location>
        <begin position="434"/>
        <end position="453"/>
    </location>
</feature>
<dbReference type="Proteomes" id="UP000509597">
    <property type="component" value="Chromosome"/>
</dbReference>
<keyword evidence="3" id="KW-1185">Reference proteome</keyword>
<feature type="transmembrane region" description="Helical" evidence="1">
    <location>
        <begin position="138"/>
        <end position="160"/>
    </location>
</feature>
<feature type="transmembrane region" description="Helical" evidence="1">
    <location>
        <begin position="270"/>
        <end position="288"/>
    </location>
</feature>
<name>A0A7H9BIT9_9NEIS</name>
<feature type="transmembrane region" description="Helical" evidence="1">
    <location>
        <begin position="295"/>
        <end position="315"/>
    </location>
</feature>
<feature type="transmembrane region" description="Helical" evidence="1">
    <location>
        <begin position="172"/>
        <end position="190"/>
    </location>
</feature>
<evidence type="ECO:0000313" key="3">
    <source>
        <dbReference type="Proteomes" id="UP000509597"/>
    </source>
</evidence>
<feature type="transmembrane region" description="Helical" evidence="1">
    <location>
        <begin position="111"/>
        <end position="132"/>
    </location>
</feature>
<reference evidence="2 3" key="1">
    <citation type="submission" date="2020-07" db="EMBL/GenBank/DDBJ databases">
        <title>Complete genome sequence of Chitinibacter sp. 2T18.</title>
        <authorList>
            <person name="Bae J.-W."/>
            <person name="Choi J.-W."/>
        </authorList>
    </citation>
    <scope>NUCLEOTIDE SEQUENCE [LARGE SCALE GENOMIC DNA]</scope>
    <source>
        <strain evidence="2 3">2T18</strain>
    </source>
</reference>
<sequence length="495" mass="53719">MGKIAGRQLALYSAAFFVSIALGLAAAFGSYLVIFALIALLLGAGLISNIKWLAYTVLGASLVICGSLEIFLGFGQANWAASLLAAALFISMLFTRPHICKITSINSPYRTLLYLSLYVYLMTLVFSALVNFNSAGQLLVGLRAFLPFIAVFCVVALGYLSSSTVEQCFKAILWIGCVQWLFCVAEQLIVVPKRLASRAFVGGEAEVIVGSFGGNPLGGGYTGEMACFTVMVLMMVYLLVEQRLLKKLWLWAALISALVAIGLAETKIVIVLLPLMLLVIVWKIPGGISKSMLKMIGLIGIALSVICLVYSIRYWTSDGELLHAFTYSFDPNFKIDAEHRGRMGNIQYWGEQAFATMPLLNSFIGFGPGAVTPSSFLAGPGPAVIKYGLGLDSTAICILLWNFGLIGTIAFISMIIAAFIEAFRLSRSQTVSPWVRWLMVGMKSWLLVFLAMLPYQPSVVAGVSMQYLFWFSIGLIAFYGANGQGENTKDVGIIK</sequence>
<feature type="transmembrane region" description="Helical" evidence="1">
    <location>
        <begin position="52"/>
        <end position="73"/>
    </location>
</feature>
<keyword evidence="1" id="KW-1133">Transmembrane helix</keyword>
<gene>
    <name evidence="2" type="ORF">HQ393_08110</name>
</gene>
<evidence type="ECO:0000256" key="1">
    <source>
        <dbReference type="SAM" id="Phobius"/>
    </source>
</evidence>
<dbReference type="AlphaFoldDB" id="A0A7H9BIT9"/>
<dbReference type="RefSeq" id="WP_179358294.1">
    <property type="nucleotide sequence ID" value="NZ_CP058627.1"/>
</dbReference>
<feature type="transmembrane region" description="Helical" evidence="1">
    <location>
        <begin position="79"/>
        <end position="99"/>
    </location>
</feature>
<keyword evidence="1" id="KW-0812">Transmembrane</keyword>
<protein>
    <recommendedName>
        <fullName evidence="4">O-antigen ligase family protein</fullName>
    </recommendedName>
</protein>
<feature type="transmembrane region" description="Helical" evidence="1">
    <location>
        <begin position="221"/>
        <end position="240"/>
    </location>
</feature>
<proteinExistence type="predicted"/>
<feature type="transmembrane region" description="Helical" evidence="1">
    <location>
        <begin position="12"/>
        <end position="40"/>
    </location>
</feature>
<dbReference type="EMBL" id="CP058627">
    <property type="protein sequence ID" value="QLG88216.1"/>
    <property type="molecule type" value="Genomic_DNA"/>
</dbReference>
<feature type="transmembrane region" description="Helical" evidence="1">
    <location>
        <begin position="398"/>
        <end position="422"/>
    </location>
</feature>
<evidence type="ECO:0008006" key="4">
    <source>
        <dbReference type="Google" id="ProtNLM"/>
    </source>
</evidence>
<feature type="transmembrane region" description="Helical" evidence="1">
    <location>
        <begin position="459"/>
        <end position="479"/>
    </location>
</feature>
<keyword evidence="1" id="KW-0472">Membrane</keyword>
<accession>A0A7H9BIT9</accession>
<evidence type="ECO:0000313" key="2">
    <source>
        <dbReference type="EMBL" id="QLG88216.1"/>
    </source>
</evidence>
<organism evidence="2 3">
    <name type="scientific">Chitinibacter bivalviorum</name>
    <dbReference type="NCBI Taxonomy" id="2739434"/>
    <lineage>
        <taxon>Bacteria</taxon>
        <taxon>Pseudomonadati</taxon>
        <taxon>Pseudomonadota</taxon>
        <taxon>Betaproteobacteria</taxon>
        <taxon>Neisseriales</taxon>
        <taxon>Chitinibacteraceae</taxon>
        <taxon>Chitinibacter</taxon>
    </lineage>
</organism>